<evidence type="ECO:0000256" key="5">
    <source>
        <dbReference type="ARBA" id="ARBA00023002"/>
    </source>
</evidence>
<dbReference type="PANTHER" id="PTHR24305:SF157">
    <property type="entry name" value="N-ACETYLTRYPTOPHAN 6-HYDROXYLASE IVOC-RELATED"/>
    <property type="match status" value="1"/>
</dbReference>
<dbReference type="Pfam" id="PF00067">
    <property type="entry name" value="p450"/>
    <property type="match status" value="2"/>
</dbReference>
<name>A0AA39XI35_9PEZI</name>
<feature type="compositionally biased region" description="Low complexity" evidence="8">
    <location>
        <begin position="250"/>
        <end position="262"/>
    </location>
</feature>
<comment type="similarity">
    <text evidence="2">Belongs to the cytochrome P450 family.</text>
</comment>
<dbReference type="InterPro" id="IPR036396">
    <property type="entry name" value="Cyt_P450_sf"/>
</dbReference>
<keyword evidence="5" id="KW-0560">Oxidoreductase</keyword>
<evidence type="ECO:0000256" key="4">
    <source>
        <dbReference type="ARBA" id="ARBA00022723"/>
    </source>
</evidence>
<keyword evidence="11" id="KW-1185">Reference proteome</keyword>
<organism evidence="10 11">
    <name type="scientific">Immersiella caudata</name>
    <dbReference type="NCBI Taxonomy" id="314043"/>
    <lineage>
        <taxon>Eukaryota</taxon>
        <taxon>Fungi</taxon>
        <taxon>Dikarya</taxon>
        <taxon>Ascomycota</taxon>
        <taxon>Pezizomycotina</taxon>
        <taxon>Sordariomycetes</taxon>
        <taxon>Sordariomycetidae</taxon>
        <taxon>Sordariales</taxon>
        <taxon>Lasiosphaeriaceae</taxon>
        <taxon>Immersiella</taxon>
    </lineage>
</organism>
<dbReference type="InterPro" id="IPR001128">
    <property type="entry name" value="Cyt_P450"/>
</dbReference>
<keyword evidence="4" id="KW-0479">Metal-binding</keyword>
<dbReference type="Gene3D" id="1.10.630.10">
    <property type="entry name" value="Cytochrome P450"/>
    <property type="match status" value="3"/>
</dbReference>
<reference evidence="10" key="1">
    <citation type="submission" date="2023-06" db="EMBL/GenBank/DDBJ databases">
        <title>Genome-scale phylogeny and comparative genomics of the fungal order Sordariales.</title>
        <authorList>
            <consortium name="Lawrence Berkeley National Laboratory"/>
            <person name="Hensen N."/>
            <person name="Bonometti L."/>
            <person name="Westerberg I."/>
            <person name="Brannstrom I.O."/>
            <person name="Guillou S."/>
            <person name="Cros-Aarteil S."/>
            <person name="Calhoun S."/>
            <person name="Haridas S."/>
            <person name="Kuo A."/>
            <person name="Mondo S."/>
            <person name="Pangilinan J."/>
            <person name="Riley R."/>
            <person name="Labutti K."/>
            <person name="Andreopoulos B."/>
            <person name="Lipzen A."/>
            <person name="Chen C."/>
            <person name="Yanf M."/>
            <person name="Daum C."/>
            <person name="Ng V."/>
            <person name="Clum A."/>
            <person name="Steindorff A."/>
            <person name="Ohm R."/>
            <person name="Martin F."/>
            <person name="Silar P."/>
            <person name="Natvig D."/>
            <person name="Lalanne C."/>
            <person name="Gautier V."/>
            <person name="Ament-Velasquez S.L."/>
            <person name="Kruys A."/>
            <person name="Hutchinson M.I."/>
            <person name="Powell A.J."/>
            <person name="Barry K."/>
            <person name="Miller A.N."/>
            <person name="Grigoriev I.V."/>
            <person name="Debuchy R."/>
            <person name="Gladieux P."/>
            <person name="Thoren M.H."/>
            <person name="Johannesson H."/>
        </authorList>
    </citation>
    <scope>NUCLEOTIDE SEQUENCE</scope>
    <source>
        <strain evidence="10">CBS 606.72</strain>
    </source>
</reference>
<keyword evidence="3" id="KW-0349">Heme</keyword>
<gene>
    <name evidence="10" type="ORF">B0T14DRAFT_534065</name>
</gene>
<evidence type="ECO:0000256" key="7">
    <source>
        <dbReference type="ARBA" id="ARBA00023033"/>
    </source>
</evidence>
<evidence type="ECO:0000313" key="10">
    <source>
        <dbReference type="EMBL" id="KAK0634090.1"/>
    </source>
</evidence>
<dbReference type="GO" id="GO:0004497">
    <property type="term" value="F:monooxygenase activity"/>
    <property type="evidence" value="ECO:0007669"/>
    <property type="project" value="UniProtKB-KW"/>
</dbReference>
<dbReference type="GO" id="GO:0016705">
    <property type="term" value="F:oxidoreductase activity, acting on paired donors, with incorporation or reduction of molecular oxygen"/>
    <property type="evidence" value="ECO:0007669"/>
    <property type="project" value="InterPro"/>
</dbReference>
<evidence type="ECO:0000313" key="11">
    <source>
        <dbReference type="Proteomes" id="UP001175000"/>
    </source>
</evidence>
<dbReference type="SUPFAM" id="SSF48264">
    <property type="entry name" value="Cytochrome P450"/>
    <property type="match status" value="1"/>
</dbReference>
<feature type="signal peptide" evidence="9">
    <location>
        <begin position="1"/>
        <end position="18"/>
    </location>
</feature>
<dbReference type="PANTHER" id="PTHR24305">
    <property type="entry name" value="CYTOCHROME P450"/>
    <property type="match status" value="1"/>
</dbReference>
<keyword evidence="6" id="KW-0408">Iron</keyword>
<feature type="chain" id="PRO_5041438400" evidence="9">
    <location>
        <begin position="19"/>
        <end position="380"/>
    </location>
</feature>
<dbReference type="EMBL" id="JAULSU010000001">
    <property type="protein sequence ID" value="KAK0634090.1"/>
    <property type="molecule type" value="Genomic_DNA"/>
</dbReference>
<evidence type="ECO:0000256" key="2">
    <source>
        <dbReference type="ARBA" id="ARBA00010617"/>
    </source>
</evidence>
<accession>A0AA39XI35</accession>
<dbReference type="AlphaFoldDB" id="A0AA39XI35"/>
<dbReference type="InterPro" id="IPR050121">
    <property type="entry name" value="Cytochrome_P450_monoxygenase"/>
</dbReference>
<evidence type="ECO:0000256" key="6">
    <source>
        <dbReference type="ARBA" id="ARBA00023004"/>
    </source>
</evidence>
<comment type="cofactor">
    <cofactor evidence="1">
        <name>heme</name>
        <dbReference type="ChEBI" id="CHEBI:30413"/>
    </cofactor>
</comment>
<keyword evidence="9" id="KW-0732">Signal</keyword>
<proteinExistence type="inferred from homology"/>
<dbReference type="GO" id="GO:0005506">
    <property type="term" value="F:iron ion binding"/>
    <property type="evidence" value="ECO:0007669"/>
    <property type="project" value="InterPro"/>
</dbReference>
<protein>
    <submittedName>
        <fullName evidence="10">Cytochrome P450</fullName>
    </submittedName>
</protein>
<dbReference type="GO" id="GO:0020037">
    <property type="term" value="F:heme binding"/>
    <property type="evidence" value="ECO:0007669"/>
    <property type="project" value="InterPro"/>
</dbReference>
<keyword evidence="7" id="KW-0503">Monooxygenase</keyword>
<feature type="region of interest" description="Disordered" evidence="8">
    <location>
        <begin position="249"/>
        <end position="271"/>
    </location>
</feature>
<dbReference type="Proteomes" id="UP001175000">
    <property type="component" value="Unassembled WGS sequence"/>
</dbReference>
<evidence type="ECO:0000256" key="1">
    <source>
        <dbReference type="ARBA" id="ARBA00001971"/>
    </source>
</evidence>
<sequence length="380" mass="43557">MLAFLALAVLGWIAVGGSRRVWFSPFSKFPGPKPAWLSLRNEFCWDVMHQQYYPIVRINPFEIHILDPDCYQEPYASNRKLDKYKWWTEPLIKSNVEKMSARFGHLVEAQGVVRLNAAFMALAMNITCDYAFARDRRCLDELDFKPEPILLGEESSTSSRMIFHEPLKSGLPPPEENTLQRLCDEGDILTGAGSETTAQMITRLFFCLKHEPQTLEQLREELDQAIPNPASASPWAVLQALPYLCRDTRSNSPLSRSSHPSPTNRARGHQAGTPISQTTYFILTHPDVFPEPHTFRPERWLQGDKLGKALEQVFGSFWEGFRAILAYAEMYLAVVTLVRRFYWEMYETALDGIVCKRDFFVAVDDLDSKGVRARIVARRM</sequence>
<evidence type="ECO:0000256" key="3">
    <source>
        <dbReference type="ARBA" id="ARBA00022617"/>
    </source>
</evidence>
<evidence type="ECO:0000256" key="8">
    <source>
        <dbReference type="SAM" id="MobiDB-lite"/>
    </source>
</evidence>
<evidence type="ECO:0000256" key="9">
    <source>
        <dbReference type="SAM" id="SignalP"/>
    </source>
</evidence>
<comment type="caution">
    <text evidence="10">The sequence shown here is derived from an EMBL/GenBank/DDBJ whole genome shotgun (WGS) entry which is preliminary data.</text>
</comment>